<dbReference type="EMBL" id="JABFAF010000004">
    <property type="protein sequence ID" value="MBA0852200.1"/>
    <property type="molecule type" value="Genomic_DNA"/>
</dbReference>
<dbReference type="PROSITE" id="PS50076">
    <property type="entry name" value="DNAJ_2"/>
    <property type="match status" value="1"/>
</dbReference>
<organism evidence="3 4">
    <name type="scientific">Gossypium schwendimanii</name>
    <name type="common">Cotton</name>
    <dbReference type="NCBI Taxonomy" id="34291"/>
    <lineage>
        <taxon>Eukaryota</taxon>
        <taxon>Viridiplantae</taxon>
        <taxon>Streptophyta</taxon>
        <taxon>Embryophyta</taxon>
        <taxon>Tracheophyta</taxon>
        <taxon>Spermatophyta</taxon>
        <taxon>Magnoliopsida</taxon>
        <taxon>eudicotyledons</taxon>
        <taxon>Gunneridae</taxon>
        <taxon>Pentapetalae</taxon>
        <taxon>rosids</taxon>
        <taxon>malvids</taxon>
        <taxon>Malvales</taxon>
        <taxon>Malvaceae</taxon>
        <taxon>Malvoideae</taxon>
        <taxon>Gossypium</taxon>
    </lineage>
</organism>
<feature type="domain" description="J" evidence="2">
    <location>
        <begin position="1"/>
        <end position="63"/>
    </location>
</feature>
<dbReference type="InterPro" id="IPR036869">
    <property type="entry name" value="J_dom_sf"/>
</dbReference>
<evidence type="ECO:0000259" key="2">
    <source>
        <dbReference type="PROSITE" id="PS50076"/>
    </source>
</evidence>
<dbReference type="PANTHER" id="PTHR44914">
    <property type="entry name" value="CHAPERONE PROTEIN DNAJ 13"/>
    <property type="match status" value="1"/>
</dbReference>
<dbReference type="Proteomes" id="UP000593576">
    <property type="component" value="Unassembled WGS sequence"/>
</dbReference>
<dbReference type="OrthoDB" id="10250354at2759"/>
<evidence type="ECO:0000256" key="1">
    <source>
        <dbReference type="SAM" id="Coils"/>
    </source>
</evidence>
<evidence type="ECO:0000313" key="4">
    <source>
        <dbReference type="Proteomes" id="UP000593576"/>
    </source>
</evidence>
<evidence type="ECO:0000313" key="3">
    <source>
        <dbReference type="EMBL" id="MBA0852200.1"/>
    </source>
</evidence>
<keyword evidence="1" id="KW-0175">Coiled coil</keyword>
<gene>
    <name evidence="3" type="ORF">Goshw_002386</name>
</gene>
<feature type="coiled-coil region" evidence="1">
    <location>
        <begin position="76"/>
        <end position="116"/>
    </location>
</feature>
<reference evidence="3 4" key="1">
    <citation type="journal article" date="2019" name="Genome Biol. Evol.">
        <title>Insights into the evolution of the New World diploid cottons (Gossypium, subgenus Houzingenia) based on genome sequencing.</title>
        <authorList>
            <person name="Grover C.E."/>
            <person name="Arick M.A. 2nd"/>
            <person name="Thrash A."/>
            <person name="Conover J.L."/>
            <person name="Sanders W.S."/>
            <person name="Peterson D.G."/>
            <person name="Frelichowski J.E."/>
            <person name="Scheffler J.A."/>
            <person name="Scheffler B.E."/>
            <person name="Wendel J.F."/>
        </authorList>
    </citation>
    <scope>NUCLEOTIDE SEQUENCE [LARGE SCALE GENOMIC DNA]</scope>
    <source>
        <strain evidence="3">1</strain>
        <tissue evidence="3">Leaf</tissue>
    </source>
</reference>
<dbReference type="SUPFAM" id="SSF46565">
    <property type="entry name" value="Chaperone J-domain"/>
    <property type="match status" value="1"/>
</dbReference>
<comment type="caution">
    <text evidence="3">The sequence shown here is derived from an EMBL/GenBank/DDBJ whole genome shotgun (WGS) entry which is preliminary data.</text>
</comment>
<dbReference type="InterPro" id="IPR001623">
    <property type="entry name" value="DnaJ_domain"/>
</dbReference>
<dbReference type="InterPro" id="IPR042162">
    <property type="entry name" value="AtJ13"/>
</dbReference>
<dbReference type="Gene3D" id="1.10.287.110">
    <property type="entry name" value="DnaJ domain"/>
    <property type="match status" value="1"/>
</dbReference>
<accession>A0A7J9L0F6</accession>
<dbReference type="Pfam" id="PF00226">
    <property type="entry name" value="DnaJ"/>
    <property type="match status" value="1"/>
</dbReference>
<dbReference type="PANTHER" id="PTHR44914:SF1">
    <property type="entry name" value="CHAPERONE PROTEIN DNAJ 13"/>
    <property type="match status" value="1"/>
</dbReference>
<protein>
    <recommendedName>
        <fullName evidence="2">J domain-containing protein</fullName>
    </recommendedName>
</protein>
<dbReference type="AlphaFoldDB" id="A0A7J9L0F6"/>
<proteinExistence type="predicted"/>
<sequence length="141" mass="16779">MKENEANGPPNREMYALLHLSPDASDEEVHRMKETTTENFQRIFEAYKILSDENKRQIYDIYGMEGLNSRLELGPKLNKLEEIKEQLEKLRRMEEQKEIKEQLEKLRRMEEQKEMSAHFLLPTGTIIITLNYHNDHSKDST</sequence>
<name>A0A7J9L0F6_GOSSC</name>
<keyword evidence="4" id="KW-1185">Reference proteome</keyword>